<dbReference type="Proteomes" id="UP001642483">
    <property type="component" value="Unassembled WGS sequence"/>
</dbReference>
<reference evidence="1 2" key="1">
    <citation type="submission" date="2024-02" db="EMBL/GenBank/DDBJ databases">
        <authorList>
            <person name="Daric V."/>
            <person name="Darras S."/>
        </authorList>
    </citation>
    <scope>NUCLEOTIDE SEQUENCE [LARGE SCALE GENOMIC DNA]</scope>
</reference>
<dbReference type="InterPro" id="IPR036412">
    <property type="entry name" value="HAD-like_sf"/>
</dbReference>
<dbReference type="InterPro" id="IPR023198">
    <property type="entry name" value="PGP-like_dom2"/>
</dbReference>
<dbReference type="PANTHER" id="PTHR18901:SF38">
    <property type="entry name" value="PSEUDOURIDINE-5'-PHOSPHATASE"/>
    <property type="match status" value="1"/>
</dbReference>
<dbReference type="NCBIfam" id="TIGR01509">
    <property type="entry name" value="HAD-SF-IA-v3"/>
    <property type="match status" value="1"/>
</dbReference>
<dbReference type="InterPro" id="IPR023214">
    <property type="entry name" value="HAD_sf"/>
</dbReference>
<dbReference type="Gene3D" id="1.10.150.240">
    <property type="entry name" value="Putative phosphatase, domain 2"/>
    <property type="match status" value="1"/>
</dbReference>
<evidence type="ECO:0000313" key="2">
    <source>
        <dbReference type="Proteomes" id="UP001642483"/>
    </source>
</evidence>
<dbReference type="EMBL" id="CAWYQH010000046">
    <property type="protein sequence ID" value="CAK8678206.1"/>
    <property type="molecule type" value="Genomic_DNA"/>
</dbReference>
<accession>A0ABP0FEW9</accession>
<dbReference type="PANTHER" id="PTHR18901">
    <property type="entry name" value="2-DEOXYGLUCOSE-6-PHOSPHATE PHOSPHATASE 2"/>
    <property type="match status" value="1"/>
</dbReference>
<comment type="caution">
    <text evidence="1">The sequence shown here is derived from an EMBL/GenBank/DDBJ whole genome shotgun (WGS) entry which is preliminary data.</text>
</comment>
<dbReference type="Pfam" id="PF13419">
    <property type="entry name" value="HAD_2"/>
    <property type="match status" value="1"/>
</dbReference>
<protein>
    <submittedName>
        <fullName evidence="1">Uncharacterized protein</fullName>
    </submittedName>
</protein>
<organism evidence="1 2">
    <name type="scientific">Clavelina lepadiformis</name>
    <name type="common">Light-bulb sea squirt</name>
    <name type="synonym">Ascidia lepadiformis</name>
    <dbReference type="NCBI Taxonomy" id="159417"/>
    <lineage>
        <taxon>Eukaryota</taxon>
        <taxon>Metazoa</taxon>
        <taxon>Chordata</taxon>
        <taxon>Tunicata</taxon>
        <taxon>Ascidiacea</taxon>
        <taxon>Aplousobranchia</taxon>
        <taxon>Clavelinidae</taxon>
        <taxon>Clavelina</taxon>
    </lineage>
</organism>
<dbReference type="SFLD" id="SFLDG01129">
    <property type="entry name" value="C1.5:_HAD__Beta-PGM__Phosphata"/>
    <property type="match status" value="1"/>
</dbReference>
<sequence>MYQHVTHIIFDMDGLLLNTEELYTIAFQNMCRPHGKSYTWDIKIKCMGKKAQDGARYVIDALDLPLTVDQWMEQLHDQLESLFTQAKLMPGAEKLISHLKSHNVPMGICSGSTREGYLAKTTHHRETFSIFSPVVLCGSDEDVKQSKPHPDPYNVARSRFDPVPSAGSILVFEDSPNGVESGIAADMQVVMVPDPNIPHDLTTKSTLVLNSLEEFKPELFGLPPYQQS</sequence>
<proteinExistence type="predicted"/>
<dbReference type="InterPro" id="IPR006439">
    <property type="entry name" value="HAD-SF_hydro_IA"/>
</dbReference>
<gene>
    <name evidence="1" type="ORF">CVLEPA_LOCUS8149</name>
</gene>
<dbReference type="SFLD" id="SFLDS00003">
    <property type="entry name" value="Haloacid_Dehalogenase"/>
    <property type="match status" value="1"/>
</dbReference>
<name>A0ABP0FEW9_CLALP</name>
<keyword evidence="2" id="KW-1185">Reference proteome</keyword>
<evidence type="ECO:0000313" key="1">
    <source>
        <dbReference type="EMBL" id="CAK8678206.1"/>
    </source>
</evidence>
<dbReference type="SUPFAM" id="SSF56784">
    <property type="entry name" value="HAD-like"/>
    <property type="match status" value="1"/>
</dbReference>
<dbReference type="SFLD" id="SFLDG01135">
    <property type="entry name" value="C1.5.6:_HAD__Beta-PGM__Phospha"/>
    <property type="match status" value="1"/>
</dbReference>
<dbReference type="InterPro" id="IPR041492">
    <property type="entry name" value="HAD_2"/>
</dbReference>
<dbReference type="Gene3D" id="3.40.50.1000">
    <property type="entry name" value="HAD superfamily/HAD-like"/>
    <property type="match status" value="1"/>
</dbReference>